<accession>A0A3P7JMT4</accession>
<proteinExistence type="predicted"/>
<dbReference type="EMBL" id="UYYB01116226">
    <property type="protein sequence ID" value="VDM82153.1"/>
    <property type="molecule type" value="Genomic_DNA"/>
</dbReference>
<reference evidence="2 3" key="1">
    <citation type="submission" date="2018-11" db="EMBL/GenBank/DDBJ databases">
        <authorList>
            <consortium name="Pathogen Informatics"/>
        </authorList>
    </citation>
    <scope>NUCLEOTIDE SEQUENCE [LARGE SCALE GENOMIC DNA]</scope>
</reference>
<feature type="region of interest" description="Disordered" evidence="1">
    <location>
        <begin position="1"/>
        <end position="36"/>
    </location>
</feature>
<sequence length="134" mass="14577">MPTGTRQSGPISSSAMVSGSSSKDAKESLGPQTPVRDVYQLRRELERIQANQLERGMLELLEKEGKRRQTDRLSTLPITSDAVARFSPQISDKGPAPPSEQAPVKYPNMFTALRAALRNSTDPQAMADTPIGNP</sequence>
<dbReference type="Proteomes" id="UP000270094">
    <property type="component" value="Unassembled WGS sequence"/>
</dbReference>
<organism evidence="2 3">
    <name type="scientific">Strongylus vulgaris</name>
    <name type="common">Blood worm</name>
    <dbReference type="NCBI Taxonomy" id="40348"/>
    <lineage>
        <taxon>Eukaryota</taxon>
        <taxon>Metazoa</taxon>
        <taxon>Ecdysozoa</taxon>
        <taxon>Nematoda</taxon>
        <taxon>Chromadorea</taxon>
        <taxon>Rhabditida</taxon>
        <taxon>Rhabditina</taxon>
        <taxon>Rhabditomorpha</taxon>
        <taxon>Strongyloidea</taxon>
        <taxon>Strongylidae</taxon>
        <taxon>Strongylus</taxon>
    </lineage>
</organism>
<evidence type="ECO:0000313" key="3">
    <source>
        <dbReference type="Proteomes" id="UP000270094"/>
    </source>
</evidence>
<protein>
    <submittedName>
        <fullName evidence="2">Uncharacterized protein</fullName>
    </submittedName>
</protein>
<evidence type="ECO:0000313" key="2">
    <source>
        <dbReference type="EMBL" id="VDM82153.1"/>
    </source>
</evidence>
<evidence type="ECO:0000256" key="1">
    <source>
        <dbReference type="SAM" id="MobiDB-lite"/>
    </source>
</evidence>
<gene>
    <name evidence="2" type="ORF">SVUK_LOCUS17151</name>
</gene>
<keyword evidence="3" id="KW-1185">Reference proteome</keyword>
<name>A0A3P7JMT4_STRVU</name>
<feature type="compositionally biased region" description="Low complexity" evidence="1">
    <location>
        <begin position="8"/>
        <end position="22"/>
    </location>
</feature>
<dbReference type="AlphaFoldDB" id="A0A3P7JMT4"/>